<feature type="domain" description="Large polyvalent protein associated" evidence="2">
    <location>
        <begin position="901"/>
        <end position="956"/>
    </location>
</feature>
<dbReference type="InterPro" id="IPR040696">
    <property type="entry name" value="LPD23"/>
</dbReference>
<gene>
    <name evidence="3" type="ORF">ALQ64_03133</name>
</gene>
<evidence type="ECO:0000313" key="4">
    <source>
        <dbReference type="Proteomes" id="UP000281372"/>
    </source>
</evidence>
<feature type="domain" description="Large polyvalent protein associated" evidence="2">
    <location>
        <begin position="1230"/>
        <end position="1286"/>
    </location>
</feature>
<dbReference type="Pfam" id="PF18760">
    <property type="entry name" value="ART-PolyVal"/>
    <property type="match status" value="2"/>
</dbReference>
<organism evidence="3 4">
    <name type="scientific">Pseudomonas cannabina</name>
    <dbReference type="NCBI Taxonomy" id="86840"/>
    <lineage>
        <taxon>Bacteria</taxon>
        <taxon>Pseudomonadati</taxon>
        <taxon>Pseudomonadota</taxon>
        <taxon>Gammaproteobacteria</taxon>
        <taxon>Pseudomonadales</taxon>
        <taxon>Pseudomonadaceae</taxon>
        <taxon>Pseudomonas</taxon>
    </lineage>
</organism>
<evidence type="ECO:0000259" key="1">
    <source>
        <dbReference type="Pfam" id="PF18760"/>
    </source>
</evidence>
<feature type="domain" description="ART-PolyVal-like" evidence="1">
    <location>
        <begin position="1611"/>
        <end position="1760"/>
    </location>
</feature>
<accession>A0A3M3K296</accession>
<feature type="domain" description="ART-PolyVal-like" evidence="1">
    <location>
        <begin position="716"/>
        <end position="890"/>
    </location>
</feature>
<proteinExistence type="predicted"/>
<evidence type="ECO:0000313" key="3">
    <source>
        <dbReference type="EMBL" id="RMN17107.1"/>
    </source>
</evidence>
<name>A0A3M3K296_PSECA</name>
<dbReference type="RefSeq" id="WP_147464740.1">
    <property type="nucleotide sequence ID" value="NZ_RBOW01001017.1"/>
</dbReference>
<dbReference type="InterPro" id="IPR049522">
    <property type="entry name" value="ART-PolyVal_dom"/>
</dbReference>
<evidence type="ECO:0000259" key="2">
    <source>
        <dbReference type="Pfam" id="PF18838"/>
    </source>
</evidence>
<sequence>MSYLARILSRASVTDRVEVRSGEALYAHPRVSGFIALPSLSPQQAEALASQRWTPADKGPTSGKAFFSQIEPGNTTYLIDNASKKTAHAITANGASGFSLLTFEENSQVVRRRDAQSVAALFRPSSLWSEPEWESFLELLGAQLTDENTFWHAHAISGRSHLQTHLSDTLSESYWHSRIAQNGLPALVGDSIVRLRNQHLDEPSTPWMTETARLLGLSLDSKQSFDVLIDTWLLSRAGDDQVKQAVLPQIRATHPQAFTSWSDDRLLALWRSSYDAVIHRASTLSRPIATRQGSEQATALTGDTMRQILTAHFGEKVINALEASRKLTLLDSGEDLPIEVRAHPSQHLVAGVTIRNDHVYLVANRITAAEVPGLFLHEMGEHAGLAEMLGPDYGRMSKHFQKLLRDGDTYATWAAMRVPKTTAPQHISSERLAYLVERVANDQSARQGGDDGYQLGQECLSSLRTWLFRTPLCSWLEDIKALDDFTLSPQDIAGLAREAVNSIASNLDPTLTTKANEWNGRLSTEQLESLFAASPSARHAALHGLPPKLMAGYLYALVTSEAPHILETIERYSATLNEMTIGRHGADLSVIAGEILGQGYALETRARAAEQIERTGSALWGESDTASDNAELKVLTPVDSSRSEWMLTHYREGLGAYHTERFETLSSALDLISPTSASIGHGLTTAQVSQLFAASSDAVSLSLSFERWSEGTKAVDESGTPLIMYHGTGADFTEFQGFTHWVSATSELANEYAALRASRGAASLIMPLYVQARAPLDADALDKRSLTVASFFNEAFSQATAAGRQVDVEACNTIVSKIRVCARREESGPYYNPHQFWNSPSMCFGADGAESIKQLLTSMGFDSIKYTEHGELTYGVFNSSQFKSATGNLGLYDASNPDIKFAFGGRSATNACTGKLIQARSMHEEGDSSDAILQATGWFLGNDACWRFEIDDSLAKARESWSLWQQDRVPNRTTLASLLDHPALFDAYPHLRHLPITIDPKLRHGSAAYDYVSHDVYVFSEPGEGLLFLSEQQINAVLHEVQHVIQDFEGFSSGGSADDEYLPSTRALLERVNANYSRIKQAAELSPEYMAVYDSRLAQVPVEDRFRDGRSGPYDYGKVLAYEAAYKAVISPIEAQRLADIDRLLALLGPLESLDSRFLAYRLLGGEVEARNVQARQKMSAAERYASPPFTTEDAPAEYIISWDGREHLVAATVWENSIRIVDDSPDVQFSFAGVNASTANFGELANARERVGRDADPETVRQYTGWSMGHDGMWRFEIDDSQATLINPPSTQSWETFNSSRRDAYLTEIFGGKHYGISQLNQKQFKGFIKFTGEIEREYNNLNRRNRTLGDLLDHPQLFMAYPALRNVRVELDHGMGAAAYFNSQTNTIGLGLFETPQALLKAVLHEGQHALQSIEGFSRGGSPKDFSEVSLVEPKLKDVNLKIQSLLDGNPSFGSLQRQINRDFIRINDSYGIRTLDGITLDWERVPETVSGPYFALLDQADAFPERSEYWNLEREREQIVSDDPVLSRFEQYRRLAGEVEARNVEARLVLTAAQRKMTSPLSTEDYPSDAVIVLNGRSLSMNTVDPKPHQTRTPAFRAWFDQSQIRNTDGSPQVVFHGTEHDFTSFGTEFIGSTSDAGRESTGAFWFGAHPAVAEYFALFNEQIMPVYLKMNRPLMVDCKDWAKRFDTSDQAFRMEDGTVVYDILLFKHEAIAEAKRDGYDGVVFQGGYDGRPFKSDIFAAFEPTQIKSAIGNIGTFDATNPDLRLSSLVQGPMTASAFTQAYVSESDMMSSLKASGRLSASTYGEIMLTPASLAVLIGDSSLPSPLRCLLTENIETLGGGADVLTILGTHNKNLAARLERAQENLAACFDGEERPKSAMDYDTQVRELKSDLGWLLVNRGEFGNNQDRAPTVLHLDLSLNEQTPTVIEALSLLGFQGRGEVESATTGRDLARYLIDQCGTDTKAAHMLAAAGIDCLAEKNSKGGDDGESSSYFVLERGPQIIQAKTTSTDTASSQSLVGFDDLNGVQYNTYVDDVRSSLTQLIRQRKDESSARLRTLAKRQAWLLSFSTDKAKLVKLNRAAIRETSEMRADLNKWSAPGTHNCIAWDKTLGSTVMKLVQPLLSAVDLTKLTGADIFNELVASSGSATEATRLLTEIGVKGAHISGQTIVWDKACTDAVARLNSDALGLGFHIALQGAQQQFQKISLADVETGEGAQSFECGPCIEEIRSVATHFQKVNETKLSMGLKI</sequence>
<dbReference type="Proteomes" id="UP000281372">
    <property type="component" value="Unassembled WGS sequence"/>
</dbReference>
<comment type="caution">
    <text evidence="3">The sequence shown here is derived from an EMBL/GenBank/DDBJ whole genome shotgun (WGS) entry which is preliminary data.</text>
</comment>
<reference evidence="3 4" key="1">
    <citation type="submission" date="2018-08" db="EMBL/GenBank/DDBJ databases">
        <title>Recombination of ecologically and evolutionarily significant loci maintains genetic cohesion in the Pseudomonas syringae species complex.</title>
        <authorList>
            <person name="Dillon M."/>
            <person name="Thakur S."/>
            <person name="Almeida R.N.D."/>
            <person name="Weir B.S."/>
            <person name="Guttman D.S."/>
        </authorList>
    </citation>
    <scope>NUCLEOTIDE SEQUENCE [LARGE SCALE GENOMIC DNA]</scope>
    <source>
        <strain evidence="3 4">ICMP 2821</strain>
    </source>
</reference>
<protein>
    <submittedName>
        <fullName evidence="3">Uncharacterized protein</fullName>
    </submittedName>
</protein>
<dbReference type="Pfam" id="PF18838">
    <property type="entry name" value="LPD23"/>
    <property type="match status" value="2"/>
</dbReference>
<dbReference type="EMBL" id="RBOW01001017">
    <property type="protein sequence ID" value="RMN17107.1"/>
    <property type="molecule type" value="Genomic_DNA"/>
</dbReference>